<dbReference type="InterPro" id="IPR001308">
    <property type="entry name" value="ETF_a/FixB"/>
</dbReference>
<protein>
    <submittedName>
        <fullName evidence="1">Uncharacterized protein</fullName>
    </submittedName>
</protein>
<sequence>MTVAPRVYIGAGISGAPHHRGGMQASQVIVAVNNDPDCPLFEISDLAVVGDLHEVLPQAAERIREHRAQG</sequence>
<gene>
    <name evidence="1" type="ORF">GCM10025864_30300</name>
</gene>
<comment type="caution">
    <text evidence="1">The sequence shown here is derived from an EMBL/GenBank/DDBJ whole genome shotgun (WGS) entry which is preliminary data.</text>
</comment>
<dbReference type="EMBL" id="BSUK01000001">
    <property type="protein sequence ID" value="GMA25271.1"/>
    <property type="molecule type" value="Genomic_DNA"/>
</dbReference>
<dbReference type="Gene3D" id="3.40.50.1220">
    <property type="entry name" value="TPP-binding domain"/>
    <property type="match status" value="1"/>
</dbReference>
<proteinExistence type="predicted"/>
<dbReference type="PANTHER" id="PTHR43153">
    <property type="entry name" value="ELECTRON TRANSFER FLAVOPROTEIN ALPHA"/>
    <property type="match status" value="1"/>
</dbReference>
<evidence type="ECO:0000313" key="2">
    <source>
        <dbReference type="Proteomes" id="UP001157091"/>
    </source>
</evidence>
<accession>A0ABQ6I3G4</accession>
<dbReference type="SUPFAM" id="SSF52467">
    <property type="entry name" value="DHS-like NAD/FAD-binding domain"/>
    <property type="match status" value="1"/>
</dbReference>
<dbReference type="Proteomes" id="UP001157091">
    <property type="component" value="Unassembled WGS sequence"/>
</dbReference>
<keyword evidence="2" id="KW-1185">Reference proteome</keyword>
<evidence type="ECO:0000313" key="1">
    <source>
        <dbReference type="EMBL" id="GMA25271.1"/>
    </source>
</evidence>
<dbReference type="InterPro" id="IPR029035">
    <property type="entry name" value="DHS-like_NAD/FAD-binding_dom"/>
</dbReference>
<name>A0ABQ6I3G4_9MICO</name>
<reference evidence="2" key="1">
    <citation type="journal article" date="2019" name="Int. J. Syst. Evol. Microbiol.">
        <title>The Global Catalogue of Microorganisms (GCM) 10K type strain sequencing project: providing services to taxonomists for standard genome sequencing and annotation.</title>
        <authorList>
            <consortium name="The Broad Institute Genomics Platform"/>
            <consortium name="The Broad Institute Genome Sequencing Center for Infectious Disease"/>
            <person name="Wu L."/>
            <person name="Ma J."/>
        </authorList>
    </citation>
    <scope>NUCLEOTIDE SEQUENCE [LARGE SCALE GENOMIC DNA]</scope>
    <source>
        <strain evidence="2">NBRC 106348</strain>
    </source>
</reference>
<dbReference type="PANTHER" id="PTHR43153:SF1">
    <property type="entry name" value="ELECTRON TRANSFER FLAVOPROTEIN SUBUNIT ALPHA, MITOCHONDRIAL"/>
    <property type="match status" value="1"/>
</dbReference>
<organism evidence="1 2">
    <name type="scientific">Luteimicrobium album</name>
    <dbReference type="NCBI Taxonomy" id="1054550"/>
    <lineage>
        <taxon>Bacteria</taxon>
        <taxon>Bacillati</taxon>
        <taxon>Actinomycetota</taxon>
        <taxon>Actinomycetes</taxon>
        <taxon>Micrococcales</taxon>
        <taxon>Luteimicrobium</taxon>
    </lineage>
</organism>